<evidence type="ECO:0000259" key="1">
    <source>
        <dbReference type="Pfam" id="PF01569"/>
    </source>
</evidence>
<dbReference type="Pfam" id="PF01569">
    <property type="entry name" value="PAP2"/>
    <property type="match status" value="1"/>
</dbReference>
<evidence type="ECO:0000313" key="2">
    <source>
        <dbReference type="EMBL" id="MBA9038855.1"/>
    </source>
</evidence>
<dbReference type="PANTHER" id="PTHR34599:SF1">
    <property type="entry name" value="PHOSPHATIDIC ACID PHOSPHATASE TYPE 2_HALOPEROXIDASE DOMAIN-CONTAINING PROTEIN"/>
    <property type="match status" value="1"/>
</dbReference>
<dbReference type="SUPFAM" id="SSF48317">
    <property type="entry name" value="Acid phosphatase/Vanadium-dependent haloperoxidase"/>
    <property type="match status" value="1"/>
</dbReference>
<dbReference type="RefSeq" id="WP_013056527.1">
    <property type="nucleotide sequence ID" value="NZ_CP169254.1"/>
</dbReference>
<feature type="domain" description="Phosphatidic acid phosphatase type 2/haloperoxidase" evidence="1">
    <location>
        <begin position="101"/>
        <end position="194"/>
    </location>
</feature>
<dbReference type="InterPro" id="IPR052559">
    <property type="entry name" value="V-haloperoxidase"/>
</dbReference>
<keyword evidence="3" id="KW-1185">Reference proteome</keyword>
<dbReference type="EMBL" id="JACJHT010000001">
    <property type="protein sequence ID" value="MBA9038855.1"/>
    <property type="molecule type" value="Genomic_DNA"/>
</dbReference>
<dbReference type="AlphaFoldDB" id="A0A7W3REA7"/>
<sequence>MANVFFSKGRDNNFLDPFHQPINWRIKNPDEINWQTELFLVDQTLKSLTPQQRQIAQYWGTGELSAKITAMIFGLGEKYRLESPHISRALGYSNAAINDTFVITWFLKYLWDVARPNQYGRNLSTVLITPRFPSYPSAHATIAGCSEILLSYLFPSESARIKNLMKESAQSRLYAGVHFKVDNDEGLRLGRQIGETVVKLMRSQNLNTIQ</sequence>
<accession>A0A7W3REA7</accession>
<comment type="caution">
    <text evidence="2">The sequence shown here is derived from an EMBL/GenBank/DDBJ whole genome shotgun (WGS) entry which is preliminary data.</text>
</comment>
<name>A0A7W3REA7_PRIAR</name>
<evidence type="ECO:0000313" key="3">
    <source>
        <dbReference type="Proteomes" id="UP000543174"/>
    </source>
</evidence>
<dbReference type="InterPro" id="IPR036938">
    <property type="entry name" value="PAP2/HPO_sf"/>
</dbReference>
<dbReference type="CDD" id="cd03398">
    <property type="entry name" value="PAP2_haloperoxidase"/>
    <property type="match status" value="1"/>
</dbReference>
<gene>
    <name evidence="2" type="ORF">HNP21_001944</name>
</gene>
<organism evidence="2 3">
    <name type="scientific">Priestia aryabhattai</name>
    <name type="common">Bacillus aryabhattai</name>
    <dbReference type="NCBI Taxonomy" id="412384"/>
    <lineage>
        <taxon>Bacteria</taxon>
        <taxon>Bacillati</taxon>
        <taxon>Bacillota</taxon>
        <taxon>Bacilli</taxon>
        <taxon>Bacillales</taxon>
        <taxon>Bacillaceae</taxon>
        <taxon>Priestia</taxon>
    </lineage>
</organism>
<protein>
    <submittedName>
        <fullName evidence="2">Membrane-associated phospholipid phosphatase</fullName>
    </submittedName>
</protein>
<dbReference type="InterPro" id="IPR000326">
    <property type="entry name" value="PAP2/HPO"/>
</dbReference>
<reference evidence="2" key="1">
    <citation type="submission" date="2020-08" db="EMBL/GenBank/DDBJ databases">
        <title>Functional genomics of gut bacteria from endangered species of beetles.</title>
        <authorList>
            <person name="Carlos-Shanley C."/>
        </authorList>
    </citation>
    <scope>NUCLEOTIDE SEQUENCE [LARGE SCALE GENOMIC DNA]</scope>
    <source>
        <strain evidence="2">S00060</strain>
    </source>
</reference>
<proteinExistence type="predicted"/>
<dbReference type="Proteomes" id="UP000543174">
    <property type="component" value="Unassembled WGS sequence"/>
</dbReference>
<dbReference type="Gene3D" id="1.10.606.20">
    <property type="match status" value="1"/>
</dbReference>
<dbReference type="PANTHER" id="PTHR34599">
    <property type="entry name" value="PEROXIDASE-RELATED"/>
    <property type="match status" value="1"/>
</dbReference>